<feature type="domain" description="Mop" evidence="11">
    <location>
        <begin position="297"/>
        <end position="362"/>
    </location>
</feature>
<organism evidence="12 13">
    <name type="scientific">Massilia phyllostachyos</name>
    <dbReference type="NCBI Taxonomy" id="2898585"/>
    <lineage>
        <taxon>Bacteria</taxon>
        <taxon>Pseudomonadati</taxon>
        <taxon>Pseudomonadota</taxon>
        <taxon>Betaproteobacteria</taxon>
        <taxon>Burkholderiales</taxon>
        <taxon>Oxalobacteraceae</taxon>
        <taxon>Telluria group</taxon>
        <taxon>Massilia</taxon>
    </lineage>
</organism>
<dbReference type="Pfam" id="PF03459">
    <property type="entry name" value="TOBE"/>
    <property type="match status" value="1"/>
</dbReference>
<evidence type="ECO:0000313" key="12">
    <source>
        <dbReference type="EMBL" id="MCD2516044.1"/>
    </source>
</evidence>
<keyword evidence="2" id="KW-1003">Cell membrane</keyword>
<keyword evidence="13" id="KW-1185">Reference proteome</keyword>
<dbReference type="InterPro" id="IPR017871">
    <property type="entry name" value="ABC_transporter-like_CS"/>
</dbReference>
<dbReference type="InterPro" id="IPR008995">
    <property type="entry name" value="Mo/tungstate-bd_C_term_dom"/>
</dbReference>
<evidence type="ECO:0000256" key="5">
    <source>
        <dbReference type="ARBA" id="ARBA00022741"/>
    </source>
</evidence>
<dbReference type="PANTHER" id="PTHR43514">
    <property type="entry name" value="ABC TRANSPORTER I FAMILY MEMBER 10"/>
    <property type="match status" value="1"/>
</dbReference>
<dbReference type="InterPro" id="IPR005116">
    <property type="entry name" value="Transp-assoc_OB_typ1"/>
</dbReference>
<dbReference type="Gene3D" id="2.40.50.100">
    <property type="match status" value="1"/>
</dbReference>
<evidence type="ECO:0000256" key="2">
    <source>
        <dbReference type="ARBA" id="ARBA00022475"/>
    </source>
</evidence>
<dbReference type="InterPro" id="IPR011868">
    <property type="entry name" value="ModC_ABC_ATP-bd"/>
</dbReference>
<dbReference type="InterPro" id="IPR003593">
    <property type="entry name" value="AAA+_ATPase"/>
</dbReference>
<dbReference type="Gene3D" id="3.40.50.300">
    <property type="entry name" value="P-loop containing nucleotide triphosphate hydrolases"/>
    <property type="match status" value="1"/>
</dbReference>
<sequence>MSGDPTLLVRLRLPRAGFLLDVDLRLPGSGATVLFGPSGSGKTSILRCVAGLERAQDARIVVDGETWQDDAARVFLPTHRRALGYVFQEASLFAHLDVRGNLEFGRKRTRSPEAARTLQDAIELLGIGHLLGRPVGQLSGGERQRVAIARALATRPRILLLDEPLAALDAARRQEILPWLEKMHTELKLPMLYVTHSADELARLADHVVMLEQGRAKAAGPVDAVLSSIDGPAAAGEDAGALVHGVVAERSAEWQLIRVAFDGGNLWLRDSGVAVGSEVRLRILARDVSLTTREPADTSIQNHFPCMLESVAVASHPSQVLLRVRCGETALLARITRRALFDLGLETGSAAWVQVKSVALLS</sequence>
<dbReference type="GO" id="GO:0005524">
    <property type="term" value="F:ATP binding"/>
    <property type="evidence" value="ECO:0007669"/>
    <property type="project" value="UniProtKB-KW"/>
</dbReference>
<name>A0ABS8Q2R6_9BURK</name>
<evidence type="ECO:0000256" key="1">
    <source>
        <dbReference type="ARBA" id="ARBA00022448"/>
    </source>
</evidence>
<dbReference type="RefSeq" id="WP_231057322.1">
    <property type="nucleotide sequence ID" value="NZ_JAJNOC010000001.1"/>
</dbReference>
<keyword evidence="6 12" id="KW-0067">ATP-binding</keyword>
<evidence type="ECO:0000256" key="4">
    <source>
        <dbReference type="ARBA" id="ARBA00022519"/>
    </source>
</evidence>
<dbReference type="Proteomes" id="UP001179361">
    <property type="component" value="Unassembled WGS sequence"/>
</dbReference>
<evidence type="ECO:0000256" key="9">
    <source>
        <dbReference type="PROSITE-ProRule" id="PRU01213"/>
    </source>
</evidence>
<dbReference type="PROSITE" id="PS50893">
    <property type="entry name" value="ABC_TRANSPORTER_2"/>
    <property type="match status" value="1"/>
</dbReference>
<accession>A0ABS8Q2R6</accession>
<evidence type="ECO:0000259" key="11">
    <source>
        <dbReference type="PROSITE" id="PS51866"/>
    </source>
</evidence>
<keyword evidence="8" id="KW-0472">Membrane</keyword>
<dbReference type="SUPFAM" id="SSF52540">
    <property type="entry name" value="P-loop containing nucleoside triphosphate hydrolases"/>
    <property type="match status" value="1"/>
</dbReference>
<dbReference type="InterPro" id="IPR004606">
    <property type="entry name" value="Mop_domain"/>
</dbReference>
<proteinExistence type="predicted"/>
<dbReference type="PANTHER" id="PTHR43514:SF10">
    <property type="entry name" value="MOLYBDENUM IMPORT ATP-BINDING PROTEIN MODC 2"/>
    <property type="match status" value="1"/>
</dbReference>
<keyword evidence="3 9" id="KW-0500">Molybdenum</keyword>
<evidence type="ECO:0000256" key="3">
    <source>
        <dbReference type="ARBA" id="ARBA00022505"/>
    </source>
</evidence>
<dbReference type="SMART" id="SM00382">
    <property type="entry name" value="AAA"/>
    <property type="match status" value="1"/>
</dbReference>
<dbReference type="InterPro" id="IPR027417">
    <property type="entry name" value="P-loop_NTPase"/>
</dbReference>
<evidence type="ECO:0000256" key="8">
    <source>
        <dbReference type="ARBA" id="ARBA00023136"/>
    </source>
</evidence>
<keyword evidence="5" id="KW-0547">Nucleotide-binding</keyword>
<keyword evidence="4" id="KW-0997">Cell inner membrane</keyword>
<dbReference type="PROSITE" id="PS51866">
    <property type="entry name" value="MOP"/>
    <property type="match status" value="1"/>
</dbReference>
<dbReference type="PROSITE" id="PS00211">
    <property type="entry name" value="ABC_TRANSPORTER_1"/>
    <property type="match status" value="1"/>
</dbReference>
<evidence type="ECO:0000259" key="10">
    <source>
        <dbReference type="PROSITE" id="PS50893"/>
    </source>
</evidence>
<protein>
    <submittedName>
        <fullName evidence="12">Molybdenum ABC transporter ATP-binding protein</fullName>
    </submittedName>
</protein>
<dbReference type="NCBIfam" id="TIGR02142">
    <property type="entry name" value="modC_ABC"/>
    <property type="match status" value="1"/>
</dbReference>
<dbReference type="EMBL" id="JAJNOC010000001">
    <property type="protein sequence ID" value="MCD2516044.1"/>
    <property type="molecule type" value="Genomic_DNA"/>
</dbReference>
<dbReference type="InterPro" id="IPR050334">
    <property type="entry name" value="Molybdenum_import_ModC"/>
</dbReference>
<dbReference type="Pfam" id="PF00005">
    <property type="entry name" value="ABC_tran"/>
    <property type="match status" value="1"/>
</dbReference>
<keyword evidence="1" id="KW-0813">Transport</keyword>
<comment type="caution">
    <text evidence="12">The sequence shown here is derived from an EMBL/GenBank/DDBJ whole genome shotgun (WGS) entry which is preliminary data.</text>
</comment>
<evidence type="ECO:0000256" key="6">
    <source>
        <dbReference type="ARBA" id="ARBA00022840"/>
    </source>
</evidence>
<evidence type="ECO:0000313" key="13">
    <source>
        <dbReference type="Proteomes" id="UP001179361"/>
    </source>
</evidence>
<dbReference type="SUPFAM" id="SSF50331">
    <property type="entry name" value="MOP-like"/>
    <property type="match status" value="1"/>
</dbReference>
<dbReference type="InterPro" id="IPR003439">
    <property type="entry name" value="ABC_transporter-like_ATP-bd"/>
</dbReference>
<gene>
    <name evidence="12" type="primary">modC</name>
    <name evidence="12" type="ORF">LQ564_06915</name>
</gene>
<reference evidence="12" key="1">
    <citation type="submission" date="2021-11" db="EMBL/GenBank/DDBJ databases">
        <title>The complete genome of Massilia sp sp. G4R7.</title>
        <authorList>
            <person name="Liu L."/>
            <person name="Yue J."/>
            <person name="Yuan J."/>
            <person name="Yang F."/>
            <person name="Li L."/>
        </authorList>
    </citation>
    <scope>NUCLEOTIDE SEQUENCE</scope>
    <source>
        <strain evidence="12">G4R7</strain>
    </source>
</reference>
<evidence type="ECO:0000256" key="7">
    <source>
        <dbReference type="ARBA" id="ARBA00022967"/>
    </source>
</evidence>
<feature type="domain" description="ABC transporter" evidence="10">
    <location>
        <begin position="1"/>
        <end position="238"/>
    </location>
</feature>
<keyword evidence="7" id="KW-1278">Translocase</keyword>